<name>A0A9P4PRC7_9PLEO</name>
<comment type="caution">
    <text evidence="1">The sequence shown here is derived from an EMBL/GenBank/DDBJ whole genome shotgun (WGS) entry which is preliminary data.</text>
</comment>
<accession>A0A9P4PRC7</accession>
<proteinExistence type="predicted"/>
<dbReference type="EMBL" id="MU001494">
    <property type="protein sequence ID" value="KAF2449890.1"/>
    <property type="molecule type" value="Genomic_DNA"/>
</dbReference>
<gene>
    <name evidence="1" type="ORF">P171DRAFT_202123</name>
</gene>
<dbReference type="AlphaFoldDB" id="A0A9P4PRC7"/>
<dbReference type="Proteomes" id="UP000799764">
    <property type="component" value="Unassembled WGS sequence"/>
</dbReference>
<organism evidence="1 2">
    <name type="scientific">Karstenula rhodostoma CBS 690.94</name>
    <dbReference type="NCBI Taxonomy" id="1392251"/>
    <lineage>
        <taxon>Eukaryota</taxon>
        <taxon>Fungi</taxon>
        <taxon>Dikarya</taxon>
        <taxon>Ascomycota</taxon>
        <taxon>Pezizomycotina</taxon>
        <taxon>Dothideomycetes</taxon>
        <taxon>Pleosporomycetidae</taxon>
        <taxon>Pleosporales</taxon>
        <taxon>Massarineae</taxon>
        <taxon>Didymosphaeriaceae</taxon>
        <taxon>Karstenula</taxon>
    </lineage>
</organism>
<evidence type="ECO:0000313" key="2">
    <source>
        <dbReference type="Proteomes" id="UP000799764"/>
    </source>
</evidence>
<sequence length="324" mass="33824">MSDHILRPQHPHPHPLLRLLSSSFGSGNSYTARGRPRGSNSISLFSSPGIDTFRNGLGRCTRFEGLSIPGAGLSKCCVLVLVLIRGIRRAGVAISDGGFGVGQAGLGDGYGESFIAPRGKAGAFVGVGVGGPTARLSDVAAGLGVSPQPTLEKQYFSRVFPSWPVVDAAVKDAGALVTRRVKMLRTGLSASVPFSWRWTAGGGVVSSQLSGGSVADMRWQFVMKSFKRTGGAVAGRGAIVGAGGRGCGRVVRGRGQAWSVSAVARLAVFTAGVCVVLFASLRSGRVLEAWRLGEVSVRCREVSFTALQPCFGALIYKLFPVRTS</sequence>
<evidence type="ECO:0000313" key="1">
    <source>
        <dbReference type="EMBL" id="KAF2449890.1"/>
    </source>
</evidence>
<reference evidence="1" key="1">
    <citation type="journal article" date="2020" name="Stud. Mycol.">
        <title>101 Dothideomycetes genomes: a test case for predicting lifestyles and emergence of pathogens.</title>
        <authorList>
            <person name="Haridas S."/>
            <person name="Albert R."/>
            <person name="Binder M."/>
            <person name="Bloem J."/>
            <person name="Labutti K."/>
            <person name="Salamov A."/>
            <person name="Andreopoulos B."/>
            <person name="Baker S."/>
            <person name="Barry K."/>
            <person name="Bills G."/>
            <person name="Bluhm B."/>
            <person name="Cannon C."/>
            <person name="Castanera R."/>
            <person name="Culley D."/>
            <person name="Daum C."/>
            <person name="Ezra D."/>
            <person name="Gonzalez J."/>
            <person name="Henrissat B."/>
            <person name="Kuo A."/>
            <person name="Liang C."/>
            <person name="Lipzen A."/>
            <person name="Lutzoni F."/>
            <person name="Magnuson J."/>
            <person name="Mondo S."/>
            <person name="Nolan M."/>
            <person name="Ohm R."/>
            <person name="Pangilinan J."/>
            <person name="Park H.-J."/>
            <person name="Ramirez L."/>
            <person name="Alfaro M."/>
            <person name="Sun H."/>
            <person name="Tritt A."/>
            <person name="Yoshinaga Y."/>
            <person name="Zwiers L.-H."/>
            <person name="Turgeon B."/>
            <person name="Goodwin S."/>
            <person name="Spatafora J."/>
            <person name="Crous P."/>
            <person name="Grigoriev I."/>
        </authorList>
    </citation>
    <scope>NUCLEOTIDE SEQUENCE</scope>
    <source>
        <strain evidence="1">CBS 690.94</strain>
    </source>
</reference>
<protein>
    <submittedName>
        <fullName evidence="1">Uncharacterized protein</fullName>
    </submittedName>
</protein>
<keyword evidence="2" id="KW-1185">Reference proteome</keyword>